<dbReference type="Proteomes" id="UP001519460">
    <property type="component" value="Unassembled WGS sequence"/>
</dbReference>
<protein>
    <submittedName>
        <fullName evidence="2">Uncharacterized protein</fullName>
    </submittedName>
</protein>
<keyword evidence="3" id="KW-1185">Reference proteome</keyword>
<reference evidence="2 3" key="1">
    <citation type="journal article" date="2023" name="Sci. Data">
        <title>Genome assembly of the Korean intertidal mud-creeper Batillaria attramentaria.</title>
        <authorList>
            <person name="Patra A.K."/>
            <person name="Ho P.T."/>
            <person name="Jun S."/>
            <person name="Lee S.J."/>
            <person name="Kim Y."/>
            <person name="Won Y.J."/>
        </authorList>
    </citation>
    <scope>NUCLEOTIDE SEQUENCE [LARGE SCALE GENOMIC DNA]</scope>
    <source>
        <strain evidence="2">Wonlab-2016</strain>
    </source>
</reference>
<dbReference type="AlphaFoldDB" id="A0ABD0LJ22"/>
<accession>A0ABD0LJ22</accession>
<feature type="compositionally biased region" description="Polar residues" evidence="1">
    <location>
        <begin position="93"/>
        <end position="106"/>
    </location>
</feature>
<feature type="region of interest" description="Disordered" evidence="1">
    <location>
        <begin position="93"/>
        <end position="119"/>
    </location>
</feature>
<proteinExistence type="predicted"/>
<comment type="caution">
    <text evidence="2">The sequence shown here is derived from an EMBL/GenBank/DDBJ whole genome shotgun (WGS) entry which is preliminary data.</text>
</comment>
<feature type="region of interest" description="Disordered" evidence="1">
    <location>
        <begin position="1"/>
        <end position="29"/>
    </location>
</feature>
<evidence type="ECO:0000256" key="1">
    <source>
        <dbReference type="SAM" id="MobiDB-lite"/>
    </source>
</evidence>
<evidence type="ECO:0000313" key="2">
    <source>
        <dbReference type="EMBL" id="KAK7499450.1"/>
    </source>
</evidence>
<gene>
    <name evidence="2" type="ORF">BaRGS_00009425</name>
</gene>
<name>A0ABD0LJ22_9CAEN</name>
<dbReference type="EMBL" id="JACVVK020000044">
    <property type="protein sequence ID" value="KAK7499450.1"/>
    <property type="molecule type" value="Genomic_DNA"/>
</dbReference>
<organism evidence="2 3">
    <name type="scientific">Batillaria attramentaria</name>
    <dbReference type="NCBI Taxonomy" id="370345"/>
    <lineage>
        <taxon>Eukaryota</taxon>
        <taxon>Metazoa</taxon>
        <taxon>Spiralia</taxon>
        <taxon>Lophotrochozoa</taxon>
        <taxon>Mollusca</taxon>
        <taxon>Gastropoda</taxon>
        <taxon>Caenogastropoda</taxon>
        <taxon>Sorbeoconcha</taxon>
        <taxon>Cerithioidea</taxon>
        <taxon>Batillariidae</taxon>
        <taxon>Batillaria</taxon>
    </lineage>
</organism>
<evidence type="ECO:0000313" key="3">
    <source>
        <dbReference type="Proteomes" id="UP001519460"/>
    </source>
</evidence>
<sequence length="119" mass="13499">MQSVHMWSSDRRPSYGHGASTPASPNSRQRCPPILHWIILRHFGCKLSAWHLRLTVAGEWNKPVRPGRSVRSPRAVRVINVWRGREEENMRFQSVSGMTTTATASRANPVPPDHQITPI</sequence>